<dbReference type="Proteomes" id="UP001056890">
    <property type="component" value="Chromosome"/>
</dbReference>
<feature type="region of interest" description="Disordered" evidence="1">
    <location>
        <begin position="80"/>
        <end position="99"/>
    </location>
</feature>
<protein>
    <recommendedName>
        <fullName evidence="5">Secreted protein</fullName>
    </recommendedName>
</protein>
<evidence type="ECO:0000256" key="2">
    <source>
        <dbReference type="SAM" id="SignalP"/>
    </source>
</evidence>
<feature type="signal peptide" evidence="2">
    <location>
        <begin position="1"/>
        <end position="17"/>
    </location>
</feature>
<evidence type="ECO:0000313" key="4">
    <source>
        <dbReference type="Proteomes" id="UP001056890"/>
    </source>
</evidence>
<evidence type="ECO:0000313" key="3">
    <source>
        <dbReference type="EMBL" id="USV58234.1"/>
    </source>
</evidence>
<dbReference type="AlphaFoldDB" id="A0AAE9MGQ3"/>
<name>A0AAE9MGQ3_9GAMM</name>
<evidence type="ECO:0000256" key="1">
    <source>
        <dbReference type="SAM" id="MobiDB-lite"/>
    </source>
</evidence>
<reference evidence="3" key="1">
    <citation type="submission" date="2022-06" db="EMBL/GenBank/DDBJ databases">
        <title>Complete Genome of Aeromonas sp. Strain SOD01 Isolated from an Urban Freshwater Stream.</title>
        <authorList>
            <person name="Williams L.E."/>
            <person name="Brysgel T."/>
            <person name="Capestro E.M."/>
            <person name="Foltz G.V."/>
            <person name="Gardner A.E."/>
            <person name="Ingrassia J."/>
            <person name="Peterson E."/>
            <person name="Arruda J."/>
            <person name="Flaherty I."/>
            <person name="Hunt M."/>
            <person name="Pappas G."/>
            <person name="Ramsaran S."/>
            <person name="Rocha M."/>
        </authorList>
    </citation>
    <scope>NUCLEOTIDE SEQUENCE</scope>
    <source>
        <strain evidence="3">SOD01</strain>
    </source>
</reference>
<organism evidence="3 4">
    <name type="scientific">Aeromonas encheleia</name>
    <dbReference type="NCBI Taxonomy" id="73010"/>
    <lineage>
        <taxon>Bacteria</taxon>
        <taxon>Pseudomonadati</taxon>
        <taxon>Pseudomonadota</taxon>
        <taxon>Gammaproteobacteria</taxon>
        <taxon>Aeromonadales</taxon>
        <taxon>Aeromonadaceae</taxon>
        <taxon>Aeromonas</taxon>
    </lineage>
</organism>
<sequence>MRVLLLLALCGALPVQAANEAECRQAFTEWMLDQQQQFSDRKASKMERRKAERAIDQVREEFAKRESFCQAMAWVARDQDRDPRFNPRAGEIHDFSQVR</sequence>
<gene>
    <name evidence="3" type="ORF">NHF51_03350</name>
</gene>
<dbReference type="EMBL" id="CP099717">
    <property type="protein sequence ID" value="USV58234.1"/>
    <property type="molecule type" value="Genomic_DNA"/>
</dbReference>
<keyword evidence="2" id="KW-0732">Signal</keyword>
<accession>A0AAE9MGQ3</accession>
<feature type="chain" id="PRO_5042071467" description="Secreted protein" evidence="2">
    <location>
        <begin position="18"/>
        <end position="99"/>
    </location>
</feature>
<keyword evidence="4" id="KW-1185">Reference proteome</keyword>
<proteinExistence type="predicted"/>
<dbReference type="RefSeq" id="WP_042653355.1">
    <property type="nucleotide sequence ID" value="NZ_CAWMEL010000018.1"/>
</dbReference>
<evidence type="ECO:0008006" key="5">
    <source>
        <dbReference type="Google" id="ProtNLM"/>
    </source>
</evidence>